<dbReference type="AlphaFoldDB" id="A0AAW4U066"/>
<comment type="caution">
    <text evidence="1">The sequence shown here is derived from an EMBL/GenBank/DDBJ whole genome shotgun (WGS) entry which is preliminary data.</text>
</comment>
<name>A0AAW4U066_9FIRM</name>
<organism evidence="1 2">
    <name type="scientific">Megamonas funiformis</name>
    <dbReference type="NCBI Taxonomy" id="437897"/>
    <lineage>
        <taxon>Bacteria</taxon>
        <taxon>Bacillati</taxon>
        <taxon>Bacillota</taxon>
        <taxon>Negativicutes</taxon>
        <taxon>Selenomonadales</taxon>
        <taxon>Selenomonadaceae</taxon>
        <taxon>Megamonas</taxon>
    </lineage>
</organism>
<dbReference type="Proteomes" id="UP001198190">
    <property type="component" value="Unassembled WGS sequence"/>
</dbReference>
<dbReference type="RefSeq" id="WP_227152779.1">
    <property type="nucleotide sequence ID" value="NZ_JAJCGD010000008.1"/>
</dbReference>
<evidence type="ECO:0000313" key="1">
    <source>
        <dbReference type="EMBL" id="MCB6827929.1"/>
    </source>
</evidence>
<evidence type="ECO:0008006" key="3">
    <source>
        <dbReference type="Google" id="ProtNLM"/>
    </source>
</evidence>
<gene>
    <name evidence="1" type="ORF">LIY65_04420</name>
</gene>
<reference evidence="1" key="1">
    <citation type="submission" date="2021-10" db="EMBL/GenBank/DDBJ databases">
        <title>Collection of gut derived symbiotic bacterial strains cultured from healthy donors.</title>
        <authorList>
            <person name="Lin H."/>
            <person name="Littmann E."/>
            <person name="Claire K."/>
            <person name="Pamer E."/>
        </authorList>
    </citation>
    <scope>NUCLEOTIDE SEQUENCE</scope>
    <source>
        <strain evidence="1">MSK.7.16</strain>
    </source>
</reference>
<accession>A0AAW4U066</accession>
<evidence type="ECO:0000313" key="2">
    <source>
        <dbReference type="Proteomes" id="UP001198190"/>
    </source>
</evidence>
<proteinExistence type="predicted"/>
<dbReference type="EMBL" id="JAJCGD010000008">
    <property type="protein sequence ID" value="MCB6827929.1"/>
    <property type="molecule type" value="Genomic_DNA"/>
</dbReference>
<sequence>MIRKSKDFLNLPIISCHEGITVGTTVKFLINATEKKVSSIIVSDDEYYKGVKLLPVNLILGVGNDALVINKSSNIVPYTNIATAEDLLKEQIDIISSVVINNHGKKEGIVEEFEIDDEYNIVNVIINKNSNLVSIPIDKVKVFGKKLTIIEDEDIIEKNGINISDDNIDKEKELHSDVNVVSPLDNLPTNPINDTNDINKINLYEYDVYYDSTFISDFKVGNKTYKKGTNFNEEILNEIYSIEPNKLKDLVNVLE</sequence>
<protein>
    <recommendedName>
        <fullName evidence="3">PRC-barrel domain</fullName>
    </recommendedName>
</protein>